<dbReference type="EMBL" id="JAJSOF020000011">
    <property type="protein sequence ID" value="KAJ4444284.1"/>
    <property type="molecule type" value="Genomic_DNA"/>
</dbReference>
<organism evidence="2 3">
    <name type="scientific">Periplaneta americana</name>
    <name type="common">American cockroach</name>
    <name type="synonym">Blatta americana</name>
    <dbReference type="NCBI Taxonomy" id="6978"/>
    <lineage>
        <taxon>Eukaryota</taxon>
        <taxon>Metazoa</taxon>
        <taxon>Ecdysozoa</taxon>
        <taxon>Arthropoda</taxon>
        <taxon>Hexapoda</taxon>
        <taxon>Insecta</taxon>
        <taxon>Pterygota</taxon>
        <taxon>Neoptera</taxon>
        <taxon>Polyneoptera</taxon>
        <taxon>Dictyoptera</taxon>
        <taxon>Blattodea</taxon>
        <taxon>Blattoidea</taxon>
        <taxon>Blattidae</taxon>
        <taxon>Blattinae</taxon>
        <taxon>Periplaneta</taxon>
    </lineage>
</organism>
<evidence type="ECO:0000313" key="3">
    <source>
        <dbReference type="Proteomes" id="UP001148838"/>
    </source>
</evidence>
<name>A0ABQ8TCJ6_PERAM</name>
<evidence type="ECO:0000313" key="2">
    <source>
        <dbReference type="EMBL" id="KAJ4444284.1"/>
    </source>
</evidence>
<proteinExistence type="predicted"/>
<protein>
    <submittedName>
        <fullName evidence="2">Uncharacterized protein</fullName>
    </submittedName>
</protein>
<gene>
    <name evidence="2" type="ORF">ANN_06076</name>
</gene>
<keyword evidence="3" id="KW-1185">Reference proteome</keyword>
<accession>A0ABQ8TCJ6</accession>
<sequence length="108" mass="12357">MGPRRISPERQWQFFASCFPIVSFRDLVMFHGSLGPLTCPRDFFYVKNTEKEKVIENKEETKEKKEGTRKKKRGDEGGEREGEDGGEKGGGGKEKKKEEETKEKKEGG</sequence>
<feature type="compositionally biased region" description="Basic and acidic residues" evidence="1">
    <location>
        <begin position="73"/>
        <end position="108"/>
    </location>
</feature>
<feature type="region of interest" description="Disordered" evidence="1">
    <location>
        <begin position="54"/>
        <end position="108"/>
    </location>
</feature>
<evidence type="ECO:0000256" key="1">
    <source>
        <dbReference type="SAM" id="MobiDB-lite"/>
    </source>
</evidence>
<dbReference type="Proteomes" id="UP001148838">
    <property type="component" value="Unassembled WGS sequence"/>
</dbReference>
<reference evidence="2 3" key="1">
    <citation type="journal article" date="2022" name="Allergy">
        <title>Genome assembly and annotation of Periplaneta americana reveal a comprehensive cockroach allergen profile.</title>
        <authorList>
            <person name="Wang L."/>
            <person name="Xiong Q."/>
            <person name="Saelim N."/>
            <person name="Wang L."/>
            <person name="Nong W."/>
            <person name="Wan A.T."/>
            <person name="Shi M."/>
            <person name="Liu X."/>
            <person name="Cao Q."/>
            <person name="Hui J.H.L."/>
            <person name="Sookrung N."/>
            <person name="Leung T.F."/>
            <person name="Tungtrongchitr A."/>
            <person name="Tsui S.K.W."/>
        </authorList>
    </citation>
    <scope>NUCLEOTIDE SEQUENCE [LARGE SCALE GENOMIC DNA]</scope>
    <source>
        <strain evidence="2">PWHHKU_190912</strain>
    </source>
</reference>
<comment type="caution">
    <text evidence="2">The sequence shown here is derived from an EMBL/GenBank/DDBJ whole genome shotgun (WGS) entry which is preliminary data.</text>
</comment>
<feature type="compositionally biased region" description="Basic and acidic residues" evidence="1">
    <location>
        <begin position="54"/>
        <end position="66"/>
    </location>
</feature>